<evidence type="ECO:0000313" key="2">
    <source>
        <dbReference type="EMBL" id="EOX91781.1"/>
    </source>
</evidence>
<proteinExistence type="predicted"/>
<sequence>MCGRGINVTKKRQRDHSWGVGEGVPRYLKKGLANGGMVHGCVSSEECEEWTNVQRHVTCHQWSNKPPLESKSTL</sequence>
<dbReference type="InParanoid" id="A0A061DIR7"/>
<dbReference type="AlphaFoldDB" id="A0A061DIR7"/>
<protein>
    <submittedName>
        <fullName evidence="2">Uncharacterized protein</fullName>
    </submittedName>
</protein>
<feature type="region of interest" description="Disordered" evidence="1">
    <location>
        <begin position="1"/>
        <end position="20"/>
    </location>
</feature>
<evidence type="ECO:0000313" key="3">
    <source>
        <dbReference type="Proteomes" id="UP000026915"/>
    </source>
</evidence>
<reference evidence="2 3" key="1">
    <citation type="journal article" date="2013" name="Genome Biol.">
        <title>The genome sequence of the most widely cultivated cacao type and its use to identify candidate genes regulating pod color.</title>
        <authorList>
            <person name="Motamayor J.C."/>
            <person name="Mockaitis K."/>
            <person name="Schmutz J."/>
            <person name="Haiminen N."/>
            <person name="Iii D.L."/>
            <person name="Cornejo O."/>
            <person name="Findley S.D."/>
            <person name="Zheng P."/>
            <person name="Utro F."/>
            <person name="Royaert S."/>
            <person name="Saski C."/>
            <person name="Jenkins J."/>
            <person name="Podicheti R."/>
            <person name="Zhao M."/>
            <person name="Scheffler B.E."/>
            <person name="Stack J.C."/>
            <person name="Feltus F.A."/>
            <person name="Mustiga G.M."/>
            <person name="Amores F."/>
            <person name="Phillips W."/>
            <person name="Marelli J.P."/>
            <person name="May G.D."/>
            <person name="Shapiro H."/>
            <person name="Ma J."/>
            <person name="Bustamante C.D."/>
            <person name="Schnell R.J."/>
            <person name="Main D."/>
            <person name="Gilbert D."/>
            <person name="Parida L."/>
            <person name="Kuhn D.N."/>
        </authorList>
    </citation>
    <scope>NUCLEOTIDE SEQUENCE [LARGE SCALE GENOMIC DNA]</scope>
    <source>
        <strain evidence="3">cv. Matina 1-6</strain>
    </source>
</reference>
<keyword evidence="3" id="KW-1185">Reference proteome</keyword>
<organism evidence="2 3">
    <name type="scientific">Theobroma cacao</name>
    <name type="common">Cacao</name>
    <name type="synonym">Cocoa</name>
    <dbReference type="NCBI Taxonomy" id="3641"/>
    <lineage>
        <taxon>Eukaryota</taxon>
        <taxon>Viridiplantae</taxon>
        <taxon>Streptophyta</taxon>
        <taxon>Embryophyta</taxon>
        <taxon>Tracheophyta</taxon>
        <taxon>Spermatophyta</taxon>
        <taxon>Magnoliopsida</taxon>
        <taxon>eudicotyledons</taxon>
        <taxon>Gunneridae</taxon>
        <taxon>Pentapetalae</taxon>
        <taxon>rosids</taxon>
        <taxon>malvids</taxon>
        <taxon>Malvales</taxon>
        <taxon>Malvaceae</taxon>
        <taxon>Byttnerioideae</taxon>
        <taxon>Theobroma</taxon>
    </lineage>
</organism>
<accession>A0A061DIR7</accession>
<dbReference type="Gramene" id="EOX91781">
    <property type="protein sequence ID" value="EOX91781"/>
    <property type="gene ID" value="TCM_000859"/>
</dbReference>
<dbReference type="EMBL" id="CM001879">
    <property type="protein sequence ID" value="EOX91781.1"/>
    <property type="molecule type" value="Genomic_DNA"/>
</dbReference>
<gene>
    <name evidence="2" type="ORF">TCM_000859</name>
</gene>
<dbReference type="Proteomes" id="UP000026915">
    <property type="component" value="Chromosome 1"/>
</dbReference>
<dbReference type="HOGENOM" id="CLU_2692739_0_0_1"/>
<name>A0A061DIR7_THECC</name>
<evidence type="ECO:0000256" key="1">
    <source>
        <dbReference type="SAM" id="MobiDB-lite"/>
    </source>
</evidence>